<gene>
    <name evidence="1" type="ordered locus">SFHH103_06519</name>
</gene>
<dbReference type="HOGENOM" id="CLU_3347742_0_0_5"/>
<proteinExistence type="predicted"/>
<organism evidence="1 2">
    <name type="scientific">Sinorhizobium fredii (strain HH103)</name>
    <dbReference type="NCBI Taxonomy" id="1117943"/>
    <lineage>
        <taxon>Bacteria</taxon>
        <taxon>Pseudomonadati</taxon>
        <taxon>Pseudomonadota</taxon>
        <taxon>Alphaproteobacteria</taxon>
        <taxon>Hyphomicrobiales</taxon>
        <taxon>Rhizobiaceae</taxon>
        <taxon>Sinorhizobium/Ensifer group</taxon>
        <taxon>Sinorhizobium</taxon>
    </lineage>
</organism>
<dbReference type="KEGG" id="sfh:SFHH103_06519"/>
<accession>G9AIU6</accession>
<geneLocation type="plasmid" evidence="1 2">
    <name>pSfHH103e</name>
</geneLocation>
<sequence length="37" mass="4276">MRFLQTMAIALAFLLETVERMIEAGMATRYVITSKIR</sequence>
<keyword evidence="1" id="KW-0614">Plasmid</keyword>
<reference evidence="1 2" key="1">
    <citation type="journal article" date="2012" name="J. Bacteriol.">
        <title>Genome sequence of the soybean symbiont Sinorhizobium fredii HH103.</title>
        <authorList>
            <person name="Weidner S."/>
            <person name="Becker A."/>
            <person name="Bonilla I."/>
            <person name="Jaenicke S."/>
            <person name="Lloret J."/>
            <person name="Margaret I."/>
            <person name="Puhler A."/>
            <person name="Ruiz-Sainz J.E."/>
            <person name="Schneiker-Bekel S."/>
            <person name="Szczepanowski R."/>
            <person name="Vinardell J.M."/>
            <person name="Zehner S."/>
            <person name="Gottfert M."/>
        </authorList>
    </citation>
    <scope>NUCLEOTIDE SEQUENCE [LARGE SCALE GENOMIC DNA]</scope>
    <source>
        <strain evidence="1 2">HH103</strain>
        <plasmid evidence="2">pSfHH103e</plasmid>
    </source>
</reference>
<evidence type="ECO:0000313" key="2">
    <source>
        <dbReference type="Proteomes" id="UP000007735"/>
    </source>
</evidence>
<dbReference type="AlphaFoldDB" id="G9AIU6"/>
<dbReference type="EMBL" id="HE616899">
    <property type="protein sequence ID" value="CCF00978.1"/>
    <property type="molecule type" value="Genomic_DNA"/>
</dbReference>
<evidence type="ECO:0000313" key="1">
    <source>
        <dbReference type="EMBL" id="CCF00978.1"/>
    </source>
</evidence>
<name>G9AIU6_SINF1</name>
<protein>
    <submittedName>
        <fullName evidence="1">Uncharacterized protein</fullName>
    </submittedName>
</protein>
<dbReference type="Proteomes" id="UP000007735">
    <property type="component" value="Plasmid pSfHH103e"/>
</dbReference>
<dbReference type="PATRIC" id="fig|380.5.peg.6062"/>